<evidence type="ECO:0000313" key="4">
    <source>
        <dbReference type="EMBL" id="PZT56429.1"/>
    </source>
</evidence>
<keyword evidence="2" id="KW-0521">NADP</keyword>
<keyword evidence="2" id="KW-0560">Oxidoreductase</keyword>
<reference evidence="4 5" key="1">
    <citation type="submission" date="2018-06" db="EMBL/GenBank/DDBJ databases">
        <title>Isolation of heavy metals resistant Paenibacillus silvae NC2 from Gold-Copper mine in ZiJin, China.</title>
        <authorList>
            <person name="Xu J."/>
            <person name="Mazhar H.S."/>
            <person name="Rensing C."/>
        </authorList>
    </citation>
    <scope>NUCLEOTIDE SEQUENCE [LARGE SCALE GENOMIC DNA]</scope>
    <source>
        <strain evidence="4 5">NC2</strain>
    </source>
</reference>
<gene>
    <name evidence="4" type="ORF">DN757_06265</name>
</gene>
<dbReference type="EC" id="1.1.1.133" evidence="2"/>
<dbReference type="PANTHER" id="PTHR10491">
    <property type="entry name" value="DTDP-4-DEHYDRORHAMNOSE REDUCTASE"/>
    <property type="match status" value="1"/>
</dbReference>
<dbReference type="SUPFAM" id="SSF51735">
    <property type="entry name" value="NAD(P)-binding Rossmann-fold domains"/>
    <property type="match status" value="1"/>
</dbReference>
<feature type="domain" description="RmlD-like substrate binding" evidence="3">
    <location>
        <begin position="1"/>
        <end position="168"/>
    </location>
</feature>
<dbReference type="Proteomes" id="UP000249204">
    <property type="component" value="Unassembled WGS sequence"/>
</dbReference>
<dbReference type="InterPro" id="IPR029903">
    <property type="entry name" value="RmlD-like-bd"/>
</dbReference>
<dbReference type="RefSeq" id="WP_111269421.1">
    <property type="nucleotide sequence ID" value="NZ_QKWW01000018.1"/>
</dbReference>
<comment type="similarity">
    <text evidence="1 2">Belongs to the dTDP-4-dehydrorhamnose reductase family.</text>
</comment>
<accession>A0A2W6NKX8</accession>
<dbReference type="AlphaFoldDB" id="A0A2W6NKX8"/>
<protein>
    <recommendedName>
        <fullName evidence="2">dTDP-4-dehydrorhamnose reductase</fullName>
        <ecNumber evidence="2">1.1.1.133</ecNumber>
    </recommendedName>
</protein>
<evidence type="ECO:0000256" key="1">
    <source>
        <dbReference type="ARBA" id="ARBA00010944"/>
    </source>
</evidence>
<dbReference type="UniPathway" id="UPA00124"/>
<dbReference type="EMBL" id="QKWW01000018">
    <property type="protein sequence ID" value="PZT56429.1"/>
    <property type="molecule type" value="Genomic_DNA"/>
</dbReference>
<dbReference type="GO" id="GO:0019305">
    <property type="term" value="P:dTDP-rhamnose biosynthetic process"/>
    <property type="evidence" value="ECO:0007669"/>
    <property type="project" value="UniProtKB-UniPathway"/>
</dbReference>
<name>A0A2W6NKX8_9BACL</name>
<dbReference type="Gene3D" id="3.40.50.720">
    <property type="entry name" value="NAD(P)-binding Rossmann-like Domain"/>
    <property type="match status" value="1"/>
</dbReference>
<dbReference type="InterPro" id="IPR036291">
    <property type="entry name" value="NAD(P)-bd_dom_sf"/>
</dbReference>
<evidence type="ECO:0000313" key="5">
    <source>
        <dbReference type="Proteomes" id="UP000249204"/>
    </source>
</evidence>
<dbReference type="GO" id="GO:0005829">
    <property type="term" value="C:cytosol"/>
    <property type="evidence" value="ECO:0007669"/>
    <property type="project" value="TreeGrafter"/>
</dbReference>
<organism evidence="4 5">
    <name type="scientific">Paenibacillus silvae</name>
    <dbReference type="NCBI Taxonomy" id="1325358"/>
    <lineage>
        <taxon>Bacteria</taxon>
        <taxon>Bacillati</taxon>
        <taxon>Bacillota</taxon>
        <taxon>Bacilli</taxon>
        <taxon>Bacillales</taxon>
        <taxon>Paenibacillaceae</taxon>
        <taxon>Paenibacillus</taxon>
    </lineage>
</organism>
<evidence type="ECO:0000256" key="2">
    <source>
        <dbReference type="RuleBase" id="RU364082"/>
    </source>
</evidence>
<dbReference type="PANTHER" id="PTHR10491:SF4">
    <property type="entry name" value="METHIONINE ADENOSYLTRANSFERASE 2 SUBUNIT BETA"/>
    <property type="match status" value="1"/>
</dbReference>
<comment type="pathway">
    <text evidence="2">Carbohydrate biosynthesis; dTDP-L-rhamnose biosynthesis.</text>
</comment>
<dbReference type="Pfam" id="PF04321">
    <property type="entry name" value="RmlD_sub_bind"/>
    <property type="match status" value="1"/>
</dbReference>
<sequence length="275" mass="30637">MKLLILGGNGMAGHILVDYFRRQGVHSVFYTTRDVTDPNGLILDVNDSFIVDRLVEAVHPDVIINAVGVLNSFADKDKIAAYHINGFLPHRLRRIADSLGARLIHISTDCVFSGDRGAYREHDVTDGTSSYAITKALGEVMDEGHLTIRTSIIGPEIRQGGIGLMQWFMSSKGQVGGYTRVFWNGVTTLELAKWVDHYLDSPVSGLIHLAHPVPVSKHDLLVLFQQVWNKQDVTIVPDDSVVQDRTLVSTREDVKTDLPDYSTMLKELALWMEQS</sequence>
<dbReference type="InterPro" id="IPR005913">
    <property type="entry name" value="dTDP_dehydrorham_reduct"/>
</dbReference>
<comment type="caution">
    <text evidence="4">The sequence shown here is derived from an EMBL/GenBank/DDBJ whole genome shotgun (WGS) entry which is preliminary data.</text>
</comment>
<proteinExistence type="inferred from homology"/>
<comment type="function">
    <text evidence="2">Catalyzes the reduction of dTDP-6-deoxy-L-lyxo-4-hexulose to yield dTDP-L-rhamnose.</text>
</comment>
<evidence type="ECO:0000259" key="3">
    <source>
        <dbReference type="Pfam" id="PF04321"/>
    </source>
</evidence>
<dbReference type="GO" id="GO:0008831">
    <property type="term" value="F:dTDP-4-dehydrorhamnose reductase activity"/>
    <property type="evidence" value="ECO:0007669"/>
    <property type="project" value="UniProtKB-EC"/>
</dbReference>
<dbReference type="CDD" id="cd05254">
    <property type="entry name" value="dTDP_HR_like_SDR_e"/>
    <property type="match status" value="1"/>
</dbReference>